<dbReference type="CDD" id="cd02241">
    <property type="entry name" value="cupin_OxOx"/>
    <property type="match status" value="1"/>
</dbReference>
<dbReference type="InterPro" id="IPR005522">
    <property type="entry name" value="IPK"/>
</dbReference>
<comment type="caution">
    <text evidence="18">The sequence shown here is derived from an EMBL/GenBank/DDBJ whole genome shotgun (WGS) entry which is preliminary data.</text>
</comment>
<keyword evidence="9" id="KW-0418">Kinase</keyword>
<dbReference type="GO" id="GO:0032958">
    <property type="term" value="P:inositol phosphate biosynthetic process"/>
    <property type="evidence" value="ECO:0007669"/>
    <property type="project" value="InterPro"/>
</dbReference>
<keyword evidence="5" id="KW-0964">Secreted</keyword>
<dbReference type="Gene3D" id="3.30.470.160">
    <property type="entry name" value="Inositol polyphosphate kinase"/>
    <property type="match status" value="1"/>
</dbReference>
<keyword evidence="8" id="KW-0732">Signal</keyword>
<evidence type="ECO:0000256" key="9">
    <source>
        <dbReference type="ARBA" id="ARBA00022777"/>
    </source>
</evidence>
<dbReference type="PANTHER" id="PTHR31238">
    <property type="entry name" value="GERMIN-LIKE PROTEIN SUBFAMILY 3 MEMBER 3"/>
    <property type="match status" value="1"/>
</dbReference>
<keyword evidence="19" id="KW-1185">Reference proteome</keyword>
<accession>A0A498I4V7</accession>
<keyword evidence="11" id="KW-0325">Glycoprotein</keyword>
<dbReference type="GO" id="GO:2000280">
    <property type="term" value="P:regulation of root development"/>
    <property type="evidence" value="ECO:0007669"/>
    <property type="project" value="UniProtKB-ARBA"/>
</dbReference>
<evidence type="ECO:0000256" key="2">
    <source>
        <dbReference type="ARBA" id="ARBA00007374"/>
    </source>
</evidence>
<dbReference type="Pfam" id="PF00190">
    <property type="entry name" value="Cupin_1"/>
    <property type="match status" value="1"/>
</dbReference>
<evidence type="ECO:0000259" key="17">
    <source>
        <dbReference type="SMART" id="SM00835"/>
    </source>
</evidence>
<protein>
    <recommendedName>
        <fullName evidence="17">Cupin type-1 domain-containing protein</fullName>
    </recommendedName>
</protein>
<dbReference type="PRINTS" id="PR00325">
    <property type="entry name" value="GERMIN"/>
</dbReference>
<evidence type="ECO:0000256" key="10">
    <source>
        <dbReference type="ARBA" id="ARBA00023157"/>
    </source>
</evidence>
<dbReference type="GO" id="GO:0030145">
    <property type="term" value="F:manganese ion binding"/>
    <property type="evidence" value="ECO:0007669"/>
    <property type="project" value="InterPro"/>
</dbReference>
<dbReference type="GO" id="GO:0016301">
    <property type="term" value="F:kinase activity"/>
    <property type="evidence" value="ECO:0007669"/>
    <property type="project" value="UniProtKB-KW"/>
</dbReference>
<comment type="subcellular location">
    <subcellularLocation>
        <location evidence="1">Secreted</location>
        <location evidence="1">Extracellular space</location>
        <location evidence="1">Apoplast</location>
    </subcellularLocation>
</comment>
<dbReference type="Proteomes" id="UP000290289">
    <property type="component" value="Chromosome 14"/>
</dbReference>
<dbReference type="InterPro" id="IPR014710">
    <property type="entry name" value="RmlC-like_jellyroll"/>
</dbReference>
<evidence type="ECO:0000313" key="18">
    <source>
        <dbReference type="EMBL" id="RXH77929.1"/>
    </source>
</evidence>
<feature type="domain" description="Cupin type-1" evidence="17">
    <location>
        <begin position="295"/>
        <end position="428"/>
    </location>
</feature>
<evidence type="ECO:0000256" key="13">
    <source>
        <dbReference type="PIRSR" id="PIRSR601929-1"/>
    </source>
</evidence>
<feature type="binding site" evidence="13">
    <location>
        <position position="345"/>
    </location>
    <ligand>
        <name>oxalate</name>
        <dbReference type="ChEBI" id="CHEBI:30623"/>
    </ligand>
</feature>
<feature type="binding site" evidence="14">
    <location>
        <position position="350"/>
    </location>
    <ligand>
        <name>Mn(2+)</name>
        <dbReference type="ChEBI" id="CHEBI:29035"/>
    </ligand>
</feature>
<feature type="binding site" evidence="14">
    <location>
        <position position="389"/>
    </location>
    <ligand>
        <name>Mn(2+)</name>
        <dbReference type="ChEBI" id="CHEBI:29035"/>
    </ligand>
</feature>
<evidence type="ECO:0000256" key="8">
    <source>
        <dbReference type="ARBA" id="ARBA00022729"/>
    </source>
</evidence>
<gene>
    <name evidence="18" type="ORF">DVH24_039900</name>
</gene>
<name>A0A498I4V7_MALDO</name>
<evidence type="ECO:0000256" key="14">
    <source>
        <dbReference type="PIRSR" id="PIRSR601929-2"/>
    </source>
</evidence>
<keyword evidence="10 15" id="KW-1015">Disulfide bond</keyword>
<evidence type="ECO:0000256" key="4">
    <source>
        <dbReference type="ARBA" id="ARBA00022523"/>
    </source>
</evidence>
<dbReference type="InterPro" id="IPR001929">
    <property type="entry name" value="Germin"/>
</dbReference>
<feature type="region of interest" description="Disordered" evidence="16">
    <location>
        <begin position="1"/>
        <end position="21"/>
    </location>
</feature>
<keyword evidence="6" id="KW-0808">Transferase</keyword>
<dbReference type="PROSITE" id="PS00725">
    <property type="entry name" value="GERMIN"/>
    <property type="match status" value="1"/>
</dbReference>
<evidence type="ECO:0000256" key="5">
    <source>
        <dbReference type="ARBA" id="ARBA00022525"/>
    </source>
</evidence>
<dbReference type="InterPro" id="IPR006045">
    <property type="entry name" value="Cupin_1"/>
</dbReference>
<dbReference type="FunFam" id="2.60.120.10:FF:000025">
    <property type="entry name" value="germin-like protein subfamily 2 member 1"/>
    <property type="match status" value="1"/>
</dbReference>
<dbReference type="Pfam" id="PF03770">
    <property type="entry name" value="IPK"/>
    <property type="match status" value="1"/>
</dbReference>
<feature type="binding site" evidence="13">
    <location>
        <position position="350"/>
    </location>
    <ligand>
        <name>oxalate</name>
        <dbReference type="ChEBI" id="CHEBI:30623"/>
    </ligand>
</feature>
<evidence type="ECO:0000256" key="16">
    <source>
        <dbReference type="SAM" id="MobiDB-lite"/>
    </source>
</evidence>
<evidence type="ECO:0000256" key="3">
    <source>
        <dbReference type="ARBA" id="ARBA00007456"/>
    </source>
</evidence>
<dbReference type="GO" id="GO:0048046">
    <property type="term" value="C:apoplast"/>
    <property type="evidence" value="ECO:0007669"/>
    <property type="project" value="UniProtKB-SubCell"/>
</dbReference>
<evidence type="ECO:0000256" key="12">
    <source>
        <dbReference type="ARBA" id="ARBA00023211"/>
    </source>
</evidence>
<feature type="disulfide bond" evidence="15">
    <location>
        <begin position="264"/>
        <end position="281"/>
    </location>
</feature>
<dbReference type="GO" id="GO:0010497">
    <property type="term" value="P:plasmodesmata-mediated intercellular transport"/>
    <property type="evidence" value="ECO:0007669"/>
    <property type="project" value="UniProtKB-ARBA"/>
</dbReference>
<comment type="similarity">
    <text evidence="3">Belongs to the germin family.</text>
</comment>
<dbReference type="AlphaFoldDB" id="A0A498I4V7"/>
<feature type="binding site" evidence="14">
    <location>
        <position position="345"/>
    </location>
    <ligand>
        <name>Mn(2+)</name>
        <dbReference type="ChEBI" id="CHEBI:29035"/>
    </ligand>
</feature>
<evidence type="ECO:0000256" key="7">
    <source>
        <dbReference type="ARBA" id="ARBA00022723"/>
    </source>
</evidence>
<dbReference type="GO" id="GO:0009506">
    <property type="term" value="C:plasmodesma"/>
    <property type="evidence" value="ECO:0007669"/>
    <property type="project" value="UniProtKB-ARBA"/>
</dbReference>
<dbReference type="SUPFAM" id="SSF56104">
    <property type="entry name" value="SAICAR synthase-like"/>
    <property type="match status" value="1"/>
</dbReference>
<feature type="binding site" evidence="14">
    <location>
        <position position="343"/>
    </location>
    <ligand>
        <name>Mn(2+)</name>
        <dbReference type="ChEBI" id="CHEBI:29035"/>
    </ligand>
</feature>
<dbReference type="InterPro" id="IPR011051">
    <property type="entry name" value="RmlC_Cupin_sf"/>
</dbReference>
<keyword evidence="4" id="KW-0052">Apoplast</keyword>
<dbReference type="SMART" id="SM00835">
    <property type="entry name" value="Cupin_1"/>
    <property type="match status" value="1"/>
</dbReference>
<organism evidence="18 19">
    <name type="scientific">Malus domestica</name>
    <name type="common">Apple</name>
    <name type="synonym">Pyrus malus</name>
    <dbReference type="NCBI Taxonomy" id="3750"/>
    <lineage>
        <taxon>Eukaryota</taxon>
        <taxon>Viridiplantae</taxon>
        <taxon>Streptophyta</taxon>
        <taxon>Embryophyta</taxon>
        <taxon>Tracheophyta</taxon>
        <taxon>Spermatophyta</taxon>
        <taxon>Magnoliopsida</taxon>
        <taxon>eudicotyledons</taxon>
        <taxon>Gunneridae</taxon>
        <taxon>Pentapetalae</taxon>
        <taxon>rosids</taxon>
        <taxon>fabids</taxon>
        <taxon>Rosales</taxon>
        <taxon>Rosaceae</taxon>
        <taxon>Amygdaloideae</taxon>
        <taxon>Maleae</taxon>
        <taxon>Malus</taxon>
    </lineage>
</organism>
<dbReference type="InterPro" id="IPR038286">
    <property type="entry name" value="IPK_sf"/>
</dbReference>
<evidence type="ECO:0000313" key="19">
    <source>
        <dbReference type="Proteomes" id="UP000290289"/>
    </source>
</evidence>
<evidence type="ECO:0000256" key="1">
    <source>
        <dbReference type="ARBA" id="ARBA00004271"/>
    </source>
</evidence>
<reference evidence="18 19" key="1">
    <citation type="submission" date="2018-10" db="EMBL/GenBank/DDBJ databases">
        <title>A high-quality apple genome assembly.</title>
        <authorList>
            <person name="Hu J."/>
        </authorList>
    </citation>
    <scope>NUCLEOTIDE SEQUENCE [LARGE SCALE GENOMIC DNA]</scope>
    <source>
        <strain evidence="19">cv. HFTH1</strain>
        <tissue evidence="18">Young leaf</tissue>
    </source>
</reference>
<evidence type="ECO:0000256" key="15">
    <source>
        <dbReference type="PIRSR" id="PIRSR601929-3"/>
    </source>
</evidence>
<dbReference type="EMBL" id="RDQH01000340">
    <property type="protein sequence ID" value="RXH77929.1"/>
    <property type="molecule type" value="Genomic_DNA"/>
</dbReference>
<sequence length="456" mass="50246">MLKVPDHQVAGHQAGGGKLGPLVDDSGHFYKPLQSDERGSQEVAFYTAFSTDTRIPDHFRKFFPVFHGTKLLEASDGSGLYPHLALEDIVSGRTHPCILDAKIGARTWYPQAAEDYLQKCLKKDRETACLDLGFRISGLQVYGNKLTGLWKPDRHVIQSGSVDNSKLALRKFVSSNPSTDSDIKPDCSFTSTVYGGPDGILAQLLVLKSWFEEQTFYHFYSCSVLMVYDKESILQGKNRGAQIKLVDFAHVIDGRDSDNLQDTCPTSPPGKQTIFINGFPCKNPNSIAAPDFKTSKLTEPGNTDNFFGSSVTLVTAADFPGLNTLGLSIARTDLRIDGMVSLHSHPRASELFFVSKGIVLAGFIDTKNQPFQQVLAEGDVFVFPKGLLHFSLNFGYDFATVFSVFNSQNPGVVEISGAIFQSDLDMIDSMTKGFLTHHIGNLTLNKQQFRKLNPII</sequence>
<keyword evidence="7 13" id="KW-0479">Metal-binding</keyword>
<evidence type="ECO:0000256" key="11">
    <source>
        <dbReference type="ARBA" id="ARBA00023180"/>
    </source>
</evidence>
<comment type="similarity">
    <text evidence="2">Belongs to the inositol phosphokinase (IPK) family.</text>
</comment>
<proteinExistence type="inferred from homology"/>
<evidence type="ECO:0000256" key="6">
    <source>
        <dbReference type="ARBA" id="ARBA00022679"/>
    </source>
</evidence>
<dbReference type="SUPFAM" id="SSF51182">
    <property type="entry name" value="RmlC-like cupins"/>
    <property type="match status" value="1"/>
</dbReference>
<keyword evidence="12 13" id="KW-0464">Manganese</keyword>
<dbReference type="STRING" id="3750.A0A498I4V7"/>
<dbReference type="Gene3D" id="2.60.120.10">
    <property type="entry name" value="Jelly Rolls"/>
    <property type="match status" value="1"/>
</dbReference>
<dbReference type="InterPro" id="IPR019780">
    <property type="entry name" value="Germin_Mn-BS"/>
</dbReference>